<dbReference type="SUPFAM" id="SSF52980">
    <property type="entry name" value="Restriction endonuclease-like"/>
    <property type="match status" value="1"/>
</dbReference>
<dbReference type="Gene3D" id="3.40.1350.10">
    <property type="match status" value="1"/>
</dbReference>
<evidence type="ECO:0000256" key="2">
    <source>
        <dbReference type="HAMAP-Rule" id="MF_00048"/>
    </source>
</evidence>
<dbReference type="InterPro" id="IPR003509">
    <property type="entry name" value="UPF0102_YraN-like"/>
</dbReference>
<gene>
    <name evidence="3" type="ORF">ACE1CA_09780</name>
</gene>
<proteinExistence type="inferred from homology"/>
<evidence type="ECO:0000313" key="3">
    <source>
        <dbReference type="EMBL" id="MFB2834811.1"/>
    </source>
</evidence>
<comment type="caution">
    <text evidence="3">The sequence shown here is derived from an EMBL/GenBank/DDBJ whole genome shotgun (WGS) entry which is preliminary data.</text>
</comment>
<reference evidence="3 4" key="1">
    <citation type="submission" date="2024-09" db="EMBL/GenBank/DDBJ databases">
        <title>Floridaenema gen nov. (Aerosakkonemataceae, Aerosakkonematales ord. nov., Cyanobacteria) from benthic tropical and subtropical fresh waters, with the description of four new species.</title>
        <authorList>
            <person name="Moretto J.A."/>
            <person name="Berthold D.E."/>
            <person name="Lefler F.W."/>
            <person name="Huang I.-S."/>
            <person name="Laughinghouse H. IV."/>
        </authorList>
    </citation>
    <scope>NUCLEOTIDE SEQUENCE [LARGE SCALE GENOMIC DNA]</scope>
    <source>
        <strain evidence="3 4">BLCC-F167</strain>
    </source>
</reference>
<dbReference type="Pfam" id="PF02021">
    <property type="entry name" value="UPF0102"/>
    <property type="match status" value="1"/>
</dbReference>
<dbReference type="InterPro" id="IPR011335">
    <property type="entry name" value="Restrct_endonuc-II-like"/>
</dbReference>
<accession>A0ABV4WJ71</accession>
<dbReference type="RefSeq" id="WP_413277241.1">
    <property type="nucleotide sequence ID" value="NZ_JBHFNT010000073.1"/>
</dbReference>
<evidence type="ECO:0000256" key="1">
    <source>
        <dbReference type="ARBA" id="ARBA00006738"/>
    </source>
</evidence>
<dbReference type="PANTHER" id="PTHR34039:SF1">
    <property type="entry name" value="UPF0102 PROTEIN YRAN"/>
    <property type="match status" value="1"/>
</dbReference>
<dbReference type="EMBL" id="JBHFNT010000073">
    <property type="protein sequence ID" value="MFB2834811.1"/>
    <property type="molecule type" value="Genomic_DNA"/>
</dbReference>
<dbReference type="HAMAP" id="MF_00048">
    <property type="entry name" value="UPF0102"/>
    <property type="match status" value="1"/>
</dbReference>
<organism evidence="3 4">
    <name type="scientific">Floridaenema evergladense BLCC-F167</name>
    <dbReference type="NCBI Taxonomy" id="3153639"/>
    <lineage>
        <taxon>Bacteria</taxon>
        <taxon>Bacillati</taxon>
        <taxon>Cyanobacteriota</taxon>
        <taxon>Cyanophyceae</taxon>
        <taxon>Oscillatoriophycideae</taxon>
        <taxon>Aerosakkonematales</taxon>
        <taxon>Aerosakkonemataceae</taxon>
        <taxon>Floridanema</taxon>
        <taxon>Floridanema evergladense</taxon>
    </lineage>
</organism>
<protein>
    <recommendedName>
        <fullName evidence="2">UPF0102 protein ACE1CA_09780</fullName>
    </recommendedName>
</protein>
<dbReference type="InterPro" id="IPR011856">
    <property type="entry name" value="tRNA_endonuc-like_dom_sf"/>
</dbReference>
<dbReference type="PANTHER" id="PTHR34039">
    <property type="entry name" value="UPF0102 PROTEIN YRAN"/>
    <property type="match status" value="1"/>
</dbReference>
<comment type="similarity">
    <text evidence="1 2">Belongs to the UPF0102 family.</text>
</comment>
<name>A0ABV4WJ71_9CYAN</name>
<dbReference type="Proteomes" id="UP001576780">
    <property type="component" value="Unassembled WGS sequence"/>
</dbReference>
<dbReference type="NCBIfam" id="TIGR00252">
    <property type="entry name" value="YraN family protein"/>
    <property type="match status" value="1"/>
</dbReference>
<sequence length="170" mass="19457">MANRSVSNYPDFGALGEDLVARWLQAQGWVILHRRWRCRWGELDIIAEKQPNLLLFVEVKTRSQRNWDGDGLLSITPQKQSKLWQTAQLFLASGNFANKICRFDVALVTCQKVKNDLPQETISDSSVTTNNSGSNPLKNTDDLIQESTLYIAEYKLVLQQYIESAINYDF</sequence>
<keyword evidence="4" id="KW-1185">Reference proteome</keyword>
<evidence type="ECO:0000313" key="4">
    <source>
        <dbReference type="Proteomes" id="UP001576780"/>
    </source>
</evidence>
<dbReference type="CDD" id="cd20736">
    <property type="entry name" value="PoNe_Nuclease"/>
    <property type="match status" value="1"/>
</dbReference>